<dbReference type="Proteomes" id="UP000579153">
    <property type="component" value="Unassembled WGS sequence"/>
</dbReference>
<dbReference type="AlphaFoldDB" id="A0A7W9GH43"/>
<evidence type="ECO:0000256" key="1">
    <source>
        <dbReference type="SAM" id="SignalP"/>
    </source>
</evidence>
<feature type="signal peptide" evidence="1">
    <location>
        <begin position="1"/>
        <end position="21"/>
    </location>
</feature>
<protein>
    <submittedName>
        <fullName evidence="2">Uncharacterized protein</fullName>
    </submittedName>
</protein>
<feature type="chain" id="PRO_5030970026" evidence="1">
    <location>
        <begin position="22"/>
        <end position="160"/>
    </location>
</feature>
<name>A0A7W9GH43_9ACTN</name>
<reference evidence="2 3" key="1">
    <citation type="submission" date="2020-08" db="EMBL/GenBank/DDBJ databases">
        <title>Sequencing the genomes of 1000 actinobacteria strains.</title>
        <authorList>
            <person name="Klenk H.-P."/>
        </authorList>
    </citation>
    <scope>NUCLEOTIDE SEQUENCE [LARGE SCALE GENOMIC DNA]</scope>
    <source>
        <strain evidence="2 3">DSM 45507</strain>
    </source>
</reference>
<proteinExistence type="predicted"/>
<keyword evidence="1" id="KW-0732">Signal</keyword>
<comment type="caution">
    <text evidence="2">The sequence shown here is derived from an EMBL/GenBank/DDBJ whole genome shotgun (WGS) entry which is preliminary data.</text>
</comment>
<dbReference type="RefSeq" id="WP_246555443.1">
    <property type="nucleotide sequence ID" value="NZ_JACHMB010000001.1"/>
</dbReference>
<evidence type="ECO:0000313" key="3">
    <source>
        <dbReference type="Proteomes" id="UP000579153"/>
    </source>
</evidence>
<gene>
    <name evidence="2" type="ORF">HD596_010364</name>
</gene>
<keyword evidence="3" id="KW-1185">Reference proteome</keyword>
<organism evidence="2 3">
    <name type="scientific">Nonomuraea jabiensis</name>
    <dbReference type="NCBI Taxonomy" id="882448"/>
    <lineage>
        <taxon>Bacteria</taxon>
        <taxon>Bacillati</taxon>
        <taxon>Actinomycetota</taxon>
        <taxon>Actinomycetes</taxon>
        <taxon>Streptosporangiales</taxon>
        <taxon>Streptosporangiaceae</taxon>
        <taxon>Nonomuraea</taxon>
    </lineage>
</organism>
<evidence type="ECO:0000313" key="2">
    <source>
        <dbReference type="EMBL" id="MBB5783608.1"/>
    </source>
</evidence>
<sequence length="160" mass="16918">MMKLMIAVAATLTLAATPALAQTKPVLGPNGFGGLKLGMSLKQARATGTITKKIDGGADGCSGWDLKKYPTGKDAVGLYISPKLGVAAFFAPKSAKTSEGVAIGTSTSQLKKVYPRLKQDTHGFWVTAVPGNKKAYYSFTVQHGKVKEYGMALKKQDCFN</sequence>
<accession>A0A7W9GH43</accession>
<dbReference type="EMBL" id="JACHMB010000001">
    <property type="protein sequence ID" value="MBB5783608.1"/>
    <property type="molecule type" value="Genomic_DNA"/>
</dbReference>